<protein>
    <submittedName>
        <fullName evidence="2">Uncharacterized protein</fullName>
    </submittedName>
</protein>
<feature type="region of interest" description="Disordered" evidence="1">
    <location>
        <begin position="1"/>
        <end position="26"/>
    </location>
</feature>
<reference evidence="2 3" key="1">
    <citation type="journal article" date="2018" name="Cell">
        <title>The Chara Genome: Secondary Complexity and Implications for Plant Terrestrialization.</title>
        <authorList>
            <person name="Nishiyama T."/>
            <person name="Sakayama H."/>
            <person name="Vries J.D."/>
            <person name="Buschmann H."/>
            <person name="Saint-Marcoux D."/>
            <person name="Ullrich K.K."/>
            <person name="Haas F.B."/>
            <person name="Vanderstraeten L."/>
            <person name="Becker D."/>
            <person name="Lang D."/>
            <person name="Vosolsobe S."/>
            <person name="Rombauts S."/>
            <person name="Wilhelmsson P.K.I."/>
            <person name="Janitza P."/>
            <person name="Kern R."/>
            <person name="Heyl A."/>
            <person name="Rumpler F."/>
            <person name="Villalobos L.I.A.C."/>
            <person name="Clay J.M."/>
            <person name="Skokan R."/>
            <person name="Toyoda A."/>
            <person name="Suzuki Y."/>
            <person name="Kagoshima H."/>
            <person name="Schijlen E."/>
            <person name="Tajeshwar N."/>
            <person name="Catarino B."/>
            <person name="Hetherington A.J."/>
            <person name="Saltykova A."/>
            <person name="Bonnot C."/>
            <person name="Breuninger H."/>
            <person name="Symeonidi A."/>
            <person name="Radhakrishnan G.V."/>
            <person name="Van Nieuwerburgh F."/>
            <person name="Deforce D."/>
            <person name="Chang C."/>
            <person name="Karol K.G."/>
            <person name="Hedrich R."/>
            <person name="Ulvskov P."/>
            <person name="Glockner G."/>
            <person name="Delwiche C.F."/>
            <person name="Petrasek J."/>
            <person name="Van de Peer Y."/>
            <person name="Friml J."/>
            <person name="Beilby M."/>
            <person name="Dolan L."/>
            <person name="Kohara Y."/>
            <person name="Sugano S."/>
            <person name="Fujiyama A."/>
            <person name="Delaux P.-M."/>
            <person name="Quint M."/>
            <person name="TheiBen G."/>
            <person name="Hagemann M."/>
            <person name="Harholt J."/>
            <person name="Dunand C."/>
            <person name="Zachgo S."/>
            <person name="Langdale J."/>
            <person name="Maumus F."/>
            <person name="Straeten D.V.D."/>
            <person name="Gould S.B."/>
            <person name="Rensing S.A."/>
        </authorList>
    </citation>
    <scope>NUCLEOTIDE SEQUENCE [LARGE SCALE GENOMIC DNA]</scope>
    <source>
        <strain evidence="2 3">S276</strain>
    </source>
</reference>
<sequence>MVKGRGLLTDLRVDKRLQPTQEEHSPNGTMCKVYSRVTFSFAPPAVDDCWKNEGLVVQEACDMMPTTSSDGERTVAQPISGNGYTWTKPLRWWFRPTWRGASRDDVVAGKGNESGRWRWGGRTTGSKLVVRLQQTFWYLEWASQDGSDPLQPPCGPLLFVAVRADRTRLAGSIVQWVDVGEYNFKFTLKKHYRSDGSVDDIAKGCKVVGRMFGGYGRHAMSLPYFVPLAPGHDEAVHVTDFLEVWARSGTSVSAVDVGPGTSISGPVGFAGGECSERGMGGQGGLLATPPDQEVGMSDDSEDDHPRAPSKPSLHGSRRQGLLGESTPRGGGDGERLEREASGNVAEEEEVSEQGLFRERSAEKTQSGGKRNLPDEEERKGVGALKKQRKVGGSARTPTSREGGSIEKRKRVGGGDETPKDSSTQRRTGESSGKRSKSSRGKKADEGDSGEGDEDVDINLNAFNLDNAFFLEMQTGVQKDVVLHIHPERILAIPHWEDAYNHRSLDEFLIDTIVSAMIDCYERKDMRYTKPIFVLAPIVPPPENGEPAVRVLPADLDNSQPEKYWYYPVCGQHNARAAMKVKDHPVFEYYNFCKWPFRPIYFPDDELDGYAHVSCEDSMKDKKNLPRLQVLSMRDIRNNRKIKGKLHVVLDNASKKKGRDDSVFALGEKFYEKWSKGKLLASDGQRWTKKPPTHEEVAKPGLSTMTDNQGLKKHVWYMKVDDPSLKKGKGKPKKGGKEKTFYVQVLEPNVHCWKELVDLTDREKKSLLNGVLILNVVWVQTSSKKLVDQGKFSVKEMVNIIKMDRIMLRLWHYVEFEYAEMNKQEWNANSTFFRSKRQLFEEFNDKGLDDKLWNERRKFFTDSTYVNKCPQFLGCQHDNNIKRTATLINDQHFPAEWNALTKLAQFNVDPLSAIDHKEALEKLGHQLRSRTCVLDLCGTVDRAQWDSGAFPSLSELLGFVCQDYWTLVVFVPCLWNLSFMTSVSALGATRCYTGKWVRKTATKKTHQFGNSVWEEPDVMHILFKGKDPRLLTHPVYEGAVAEDDAAALHRKQKVTPTDVEEKSFKSLIFADIGNLTQRGPLYKDGERNPNQLCNQLLFFYGVVDALLFLGKPHAQVVWSLLQQGRHVLVVDGDTTQLEYTVQYVTHEVSSKAYPCDFHHVVNTLNPADFILDNYKLAFGEEEDFNIETEQEESVEDDLFDLYGQLAIFNAQVSESPSVCKPGIPLATPTSGGPTPVSSSAPVKRGGLSRVRSSPGEPIRLTPQPEGLRPGHPVPPDHLHLKAPATPFDMGDKHTFSTAEDWGHDIVWHPDHFQRVLLDGEWAVAVRDSNKWLEVSSAFYALPSSPSIKQVSWELPAGTPPVGVVKRKSRGKDGEGDGEGGGQRGTGGGSEQRSTKQRSPGYAGGGEGKKGSREKEKPRSGEKTKHHTGDEQGSDVDRDEDGGVLVVTGSTSMETGNDFRPGWITRPGEQDPVISLTSATPYTDAVGGAVVAKNGTCFAQLQKWLTDCLGSIRTSETTSLSGTQNLPGSETTTYHGSGSDKLQPCSIHPNQDDVSAMTDDRCSDTVMLCMEVHKELQADCPTEGELATSFNVEPCTLGAECLVMVHAELAVLSDSPVKADTSSLLETAVARMNPNQGPVSMSLPGAALETTVIRIHPRHTDEGLNDCRLLTTLDKDDSADDRIDPTLGDVGMEQPVQPAYDDPLYSGLHDEAMGEDVLKKSSDAVGEDLSI</sequence>
<feature type="compositionally biased region" description="Basic and acidic residues" evidence="1">
    <location>
        <begin position="11"/>
        <end position="25"/>
    </location>
</feature>
<dbReference type="Gramene" id="GBG68910">
    <property type="protein sequence ID" value="GBG68910"/>
    <property type="gene ID" value="CBR_g3609"/>
</dbReference>
<gene>
    <name evidence="2" type="ORF">CBR_g3609</name>
</gene>
<feature type="compositionally biased region" description="Polar residues" evidence="1">
    <location>
        <begin position="1514"/>
        <end position="1534"/>
    </location>
</feature>
<feature type="compositionally biased region" description="Acidic residues" evidence="1">
    <location>
        <begin position="446"/>
        <end position="455"/>
    </location>
</feature>
<organism evidence="2 3">
    <name type="scientific">Chara braunii</name>
    <name type="common">Braun's stonewort</name>
    <dbReference type="NCBI Taxonomy" id="69332"/>
    <lineage>
        <taxon>Eukaryota</taxon>
        <taxon>Viridiplantae</taxon>
        <taxon>Streptophyta</taxon>
        <taxon>Charophyceae</taxon>
        <taxon>Charales</taxon>
        <taxon>Characeae</taxon>
        <taxon>Chara</taxon>
    </lineage>
</organism>
<dbReference type="Proteomes" id="UP000265515">
    <property type="component" value="Unassembled WGS sequence"/>
</dbReference>
<feature type="region of interest" description="Disordered" evidence="1">
    <location>
        <begin position="683"/>
        <end position="703"/>
    </location>
</feature>
<accession>A0A388KFS8</accession>
<dbReference type="EMBL" id="BFEA01000107">
    <property type="protein sequence ID" value="GBG68910.1"/>
    <property type="molecule type" value="Genomic_DNA"/>
</dbReference>
<feature type="region of interest" description="Disordered" evidence="1">
    <location>
        <begin position="1350"/>
        <end position="1463"/>
    </location>
</feature>
<feature type="compositionally biased region" description="Low complexity" evidence="1">
    <location>
        <begin position="1225"/>
        <end position="1241"/>
    </location>
</feature>
<evidence type="ECO:0000313" key="3">
    <source>
        <dbReference type="Proteomes" id="UP000265515"/>
    </source>
</evidence>
<feature type="compositionally biased region" description="Basic and acidic residues" evidence="1">
    <location>
        <begin position="371"/>
        <end position="380"/>
    </location>
</feature>
<feature type="region of interest" description="Disordered" evidence="1">
    <location>
        <begin position="1514"/>
        <end position="1541"/>
    </location>
</feature>
<proteinExistence type="predicted"/>
<feature type="compositionally biased region" description="Basic and acidic residues" evidence="1">
    <location>
        <begin position="412"/>
        <end position="432"/>
    </location>
</feature>
<keyword evidence="3" id="KW-1185">Reference proteome</keyword>
<evidence type="ECO:0000313" key="2">
    <source>
        <dbReference type="EMBL" id="GBG68910.1"/>
    </source>
</evidence>
<feature type="region of interest" description="Disordered" evidence="1">
    <location>
        <begin position="1225"/>
        <end position="1266"/>
    </location>
</feature>
<feature type="compositionally biased region" description="Basic and acidic residues" evidence="1">
    <location>
        <begin position="1405"/>
        <end position="1428"/>
    </location>
</feature>
<comment type="caution">
    <text evidence="2">The sequence shown here is derived from an EMBL/GenBank/DDBJ whole genome shotgun (WGS) entry which is preliminary data.</text>
</comment>
<name>A0A388KFS8_CHABU</name>
<feature type="compositionally biased region" description="Gly residues" evidence="1">
    <location>
        <begin position="1377"/>
        <end position="1388"/>
    </location>
</feature>
<evidence type="ECO:0000256" key="1">
    <source>
        <dbReference type="SAM" id="MobiDB-lite"/>
    </source>
</evidence>
<feature type="region of interest" description="Disordered" evidence="1">
    <location>
        <begin position="1676"/>
        <end position="1710"/>
    </location>
</feature>
<feature type="region of interest" description="Disordered" evidence="1">
    <location>
        <begin position="255"/>
        <end position="455"/>
    </location>
</feature>
<feature type="compositionally biased region" description="Acidic residues" evidence="1">
    <location>
        <begin position="1430"/>
        <end position="1440"/>
    </location>
</feature>
<feature type="compositionally biased region" description="Basic and acidic residues" evidence="1">
    <location>
        <begin position="331"/>
        <end position="340"/>
    </location>
</feature>